<evidence type="ECO:0000256" key="1">
    <source>
        <dbReference type="SAM" id="Phobius"/>
    </source>
</evidence>
<keyword evidence="3" id="KW-1185">Reference proteome</keyword>
<keyword evidence="1" id="KW-0812">Transmembrane</keyword>
<feature type="transmembrane region" description="Helical" evidence="1">
    <location>
        <begin position="88"/>
        <end position="108"/>
    </location>
</feature>
<sequence>MLPGDKMVAVNFGIVHKSRWLIFLNVYLSAYDLIFILLARTKMEMVEDFLVIRKITTLHRFTIFWKNLLIYLVPFLIIHLSFFNKQNFLLSSILLFVWLVIWLILAVCPFKRLNQYIRATIILIILLILRILV</sequence>
<proteinExistence type="predicted"/>
<reference evidence="2 3" key="1">
    <citation type="journal article" date="2015" name="Genome Announc.">
        <title>Expanding the biotechnology potential of lactobacilli through comparative genomics of 213 strains and associated genera.</title>
        <authorList>
            <person name="Sun Z."/>
            <person name="Harris H.M."/>
            <person name="McCann A."/>
            <person name="Guo C."/>
            <person name="Argimon S."/>
            <person name="Zhang W."/>
            <person name="Yang X."/>
            <person name="Jeffery I.B."/>
            <person name="Cooney J.C."/>
            <person name="Kagawa T.F."/>
            <person name="Liu W."/>
            <person name="Song Y."/>
            <person name="Salvetti E."/>
            <person name="Wrobel A."/>
            <person name="Rasinkangas P."/>
            <person name="Parkhill J."/>
            <person name="Rea M.C."/>
            <person name="O'Sullivan O."/>
            <person name="Ritari J."/>
            <person name="Douillard F.P."/>
            <person name="Paul Ross R."/>
            <person name="Yang R."/>
            <person name="Briner A.E."/>
            <person name="Felis G.E."/>
            <person name="de Vos W.M."/>
            <person name="Barrangou R."/>
            <person name="Klaenhammer T.R."/>
            <person name="Caufield P.W."/>
            <person name="Cui Y."/>
            <person name="Zhang H."/>
            <person name="O'Toole P.W."/>
        </authorList>
    </citation>
    <scope>NUCLEOTIDE SEQUENCE [LARGE SCALE GENOMIC DNA]</scope>
    <source>
        <strain evidence="2 3">DSM 6629</strain>
    </source>
</reference>
<feature type="transmembrane region" description="Helical" evidence="1">
    <location>
        <begin position="115"/>
        <end position="132"/>
    </location>
</feature>
<dbReference type="Proteomes" id="UP000051735">
    <property type="component" value="Unassembled WGS sequence"/>
</dbReference>
<feature type="transmembrane region" description="Helical" evidence="1">
    <location>
        <begin position="61"/>
        <end position="82"/>
    </location>
</feature>
<organism evidence="2 3">
    <name type="scientific">Lactobacillus intestinalis DSM 6629</name>
    <dbReference type="NCBI Taxonomy" id="1423761"/>
    <lineage>
        <taxon>Bacteria</taxon>
        <taxon>Bacillati</taxon>
        <taxon>Bacillota</taxon>
        <taxon>Bacilli</taxon>
        <taxon>Lactobacillales</taxon>
        <taxon>Lactobacillaceae</taxon>
        <taxon>Lactobacillus</taxon>
    </lineage>
</organism>
<evidence type="ECO:0000313" key="2">
    <source>
        <dbReference type="EMBL" id="KRM34315.1"/>
    </source>
</evidence>
<feature type="transmembrane region" description="Helical" evidence="1">
    <location>
        <begin position="20"/>
        <end position="40"/>
    </location>
</feature>
<name>A0ABR5PTH8_9LACO</name>
<protein>
    <submittedName>
        <fullName evidence="2">Uncharacterized protein</fullName>
    </submittedName>
</protein>
<evidence type="ECO:0000313" key="3">
    <source>
        <dbReference type="Proteomes" id="UP000051735"/>
    </source>
</evidence>
<dbReference type="EMBL" id="AZGN01000005">
    <property type="protein sequence ID" value="KRM34315.1"/>
    <property type="molecule type" value="Genomic_DNA"/>
</dbReference>
<comment type="caution">
    <text evidence="2">The sequence shown here is derived from an EMBL/GenBank/DDBJ whole genome shotgun (WGS) entry which is preliminary data.</text>
</comment>
<gene>
    <name evidence="2" type="ORF">FC44_GL001402</name>
</gene>
<keyword evidence="1" id="KW-0472">Membrane</keyword>
<keyword evidence="1" id="KW-1133">Transmembrane helix</keyword>
<accession>A0ABR5PTH8</accession>